<dbReference type="Gene3D" id="3.10.450.50">
    <property type="match status" value="1"/>
</dbReference>
<evidence type="ECO:0000259" key="1">
    <source>
        <dbReference type="Pfam" id="PF12680"/>
    </source>
</evidence>
<gene>
    <name evidence="2" type="ORF">FPZ43_17615</name>
</gene>
<dbReference type="Proteomes" id="UP000320042">
    <property type="component" value="Unassembled WGS sequence"/>
</dbReference>
<feature type="domain" description="SnoaL-like" evidence="1">
    <location>
        <begin position="8"/>
        <end position="72"/>
    </location>
</feature>
<dbReference type="InterPro" id="IPR037401">
    <property type="entry name" value="SnoaL-like"/>
</dbReference>
<comment type="caution">
    <text evidence="2">The sequence shown here is derived from an EMBL/GenBank/DDBJ whole genome shotgun (WGS) entry which is preliminary data.</text>
</comment>
<name>A0A563U0C3_9SPHI</name>
<evidence type="ECO:0000313" key="3">
    <source>
        <dbReference type="Proteomes" id="UP000320042"/>
    </source>
</evidence>
<dbReference type="SUPFAM" id="SSF54427">
    <property type="entry name" value="NTF2-like"/>
    <property type="match status" value="1"/>
</dbReference>
<dbReference type="OrthoDB" id="1353852at2"/>
<proteinExistence type="predicted"/>
<evidence type="ECO:0000313" key="2">
    <source>
        <dbReference type="EMBL" id="TWR24830.1"/>
    </source>
</evidence>
<protein>
    <submittedName>
        <fullName evidence="2">Nuclear transport factor 2 family protein</fullName>
    </submittedName>
</protein>
<accession>A0A563U0C3</accession>
<dbReference type="AlphaFoldDB" id="A0A563U0C3"/>
<reference evidence="2 3" key="1">
    <citation type="submission" date="2019-07" db="EMBL/GenBank/DDBJ databases">
        <authorList>
            <person name="Kim J."/>
        </authorList>
    </citation>
    <scope>NUCLEOTIDE SEQUENCE [LARGE SCALE GENOMIC DNA]</scope>
    <source>
        <strain evidence="3">dk17</strain>
    </source>
</reference>
<dbReference type="EMBL" id="VOEJ01000010">
    <property type="protein sequence ID" value="TWR24830.1"/>
    <property type="molecule type" value="Genomic_DNA"/>
</dbReference>
<organism evidence="2 3">
    <name type="scientific">Mucilaginibacter pallidiroseus</name>
    <dbReference type="NCBI Taxonomy" id="2599295"/>
    <lineage>
        <taxon>Bacteria</taxon>
        <taxon>Pseudomonadati</taxon>
        <taxon>Bacteroidota</taxon>
        <taxon>Sphingobacteriia</taxon>
        <taxon>Sphingobacteriales</taxon>
        <taxon>Sphingobacteriaceae</taxon>
        <taxon>Mucilaginibacter</taxon>
    </lineage>
</organism>
<dbReference type="Pfam" id="PF12680">
    <property type="entry name" value="SnoaL_2"/>
    <property type="match status" value="1"/>
</dbReference>
<dbReference type="InterPro" id="IPR032710">
    <property type="entry name" value="NTF2-like_dom_sf"/>
</dbReference>
<sequence length="115" mass="13246">MKVDDIIEKAYKGFNSRDIDSVLPLMHQEIHWPKAFEGGYVVGPEAIRGYWTRQWSEINPIVKPQAIIEREDGKVEVLVHQLVKDLDGNTIFDGNVKHVYEIQNGLLLKMDIETD</sequence>
<keyword evidence="3" id="KW-1185">Reference proteome</keyword>